<dbReference type="PANTHER" id="PTHR35176">
    <property type="entry name" value="HEME OXYGENASE HI_0854-RELATED"/>
    <property type="match status" value="1"/>
</dbReference>
<keyword evidence="1" id="KW-0560">Oxidoreductase</keyword>
<evidence type="ECO:0000259" key="2">
    <source>
        <dbReference type="Pfam" id="PF01243"/>
    </source>
</evidence>
<dbReference type="EMBL" id="UINC01021982">
    <property type="protein sequence ID" value="SVA90681.1"/>
    <property type="molecule type" value="Genomic_DNA"/>
</dbReference>
<sequence length="146" mass="16348">MSTSMTTEEREAFLREAHIGVLSIPEPGKGPLTSPVWYDYAPSGMIWFLTQKTARKGQLLSVGDRISFLVQTTTAPYKYVSIEGPVSHIGPSDRLKDLQPMAQRYLGEQGGKDYAAALAKRYAQGNAIKIEIRPERWLTVDYKKRG</sequence>
<organism evidence="3">
    <name type="scientific">marine metagenome</name>
    <dbReference type="NCBI Taxonomy" id="408172"/>
    <lineage>
        <taxon>unclassified sequences</taxon>
        <taxon>metagenomes</taxon>
        <taxon>ecological metagenomes</taxon>
    </lineage>
</organism>
<dbReference type="InterPro" id="IPR012349">
    <property type="entry name" value="Split_barrel_FMN-bd"/>
</dbReference>
<dbReference type="GO" id="GO:0070967">
    <property type="term" value="F:coenzyme F420 binding"/>
    <property type="evidence" value="ECO:0007669"/>
    <property type="project" value="TreeGrafter"/>
</dbReference>
<dbReference type="PANTHER" id="PTHR35176:SF6">
    <property type="entry name" value="HEME OXYGENASE HI_0854-RELATED"/>
    <property type="match status" value="1"/>
</dbReference>
<accession>A0A381ZNZ3</accession>
<name>A0A381ZNZ3_9ZZZZ</name>
<dbReference type="GO" id="GO:0016627">
    <property type="term" value="F:oxidoreductase activity, acting on the CH-CH group of donors"/>
    <property type="evidence" value="ECO:0007669"/>
    <property type="project" value="TreeGrafter"/>
</dbReference>
<dbReference type="SUPFAM" id="SSF50475">
    <property type="entry name" value="FMN-binding split barrel"/>
    <property type="match status" value="1"/>
</dbReference>
<protein>
    <recommendedName>
        <fullName evidence="2">Pyridoxamine 5'-phosphate oxidase N-terminal domain-containing protein</fullName>
    </recommendedName>
</protein>
<dbReference type="GO" id="GO:0005829">
    <property type="term" value="C:cytosol"/>
    <property type="evidence" value="ECO:0007669"/>
    <property type="project" value="TreeGrafter"/>
</dbReference>
<proteinExistence type="predicted"/>
<evidence type="ECO:0000256" key="1">
    <source>
        <dbReference type="ARBA" id="ARBA00023002"/>
    </source>
</evidence>
<dbReference type="Pfam" id="PF01243">
    <property type="entry name" value="PNPOx_N"/>
    <property type="match status" value="1"/>
</dbReference>
<dbReference type="AlphaFoldDB" id="A0A381ZNZ3"/>
<gene>
    <name evidence="3" type="ORF">METZ01_LOCUS143535</name>
</gene>
<dbReference type="Gene3D" id="2.30.110.10">
    <property type="entry name" value="Electron Transport, Fmn-binding Protein, Chain A"/>
    <property type="match status" value="1"/>
</dbReference>
<feature type="domain" description="Pyridoxamine 5'-phosphate oxidase N-terminal" evidence="2">
    <location>
        <begin position="7"/>
        <end position="140"/>
    </location>
</feature>
<evidence type="ECO:0000313" key="3">
    <source>
        <dbReference type="EMBL" id="SVA90681.1"/>
    </source>
</evidence>
<dbReference type="InterPro" id="IPR052019">
    <property type="entry name" value="F420H2_bilvrd_red/Heme_oxyg"/>
</dbReference>
<reference evidence="3" key="1">
    <citation type="submission" date="2018-05" db="EMBL/GenBank/DDBJ databases">
        <authorList>
            <person name="Lanie J.A."/>
            <person name="Ng W.-L."/>
            <person name="Kazmierczak K.M."/>
            <person name="Andrzejewski T.M."/>
            <person name="Davidsen T.M."/>
            <person name="Wayne K.J."/>
            <person name="Tettelin H."/>
            <person name="Glass J.I."/>
            <person name="Rusch D."/>
            <person name="Podicherti R."/>
            <person name="Tsui H.-C.T."/>
            <person name="Winkler M.E."/>
        </authorList>
    </citation>
    <scope>NUCLEOTIDE SEQUENCE</scope>
</reference>
<dbReference type="InterPro" id="IPR011576">
    <property type="entry name" value="Pyridox_Oxase_N"/>
</dbReference>